<dbReference type="SUPFAM" id="SSF48208">
    <property type="entry name" value="Six-hairpin glycosidases"/>
    <property type="match status" value="1"/>
</dbReference>
<dbReference type="Proteomes" id="UP001153365">
    <property type="component" value="Unassembled WGS sequence"/>
</dbReference>
<dbReference type="PANTHER" id="PTHR41814">
    <property type="entry name" value="EXPRESSED PROTEIN"/>
    <property type="match status" value="1"/>
</dbReference>
<keyword evidence="1" id="KW-0378">Hydrolase</keyword>
<gene>
    <name evidence="2" type="ORF">PPACK8108_LOCUS3410</name>
</gene>
<dbReference type="AlphaFoldDB" id="A0AAV0AMQ1"/>
<dbReference type="EMBL" id="CALTRL010000612">
    <property type="protein sequence ID" value="CAH7668848.1"/>
    <property type="molecule type" value="Genomic_DNA"/>
</dbReference>
<comment type="caution">
    <text evidence="2">The sequence shown here is derived from an EMBL/GenBank/DDBJ whole genome shotgun (WGS) entry which is preliminary data.</text>
</comment>
<protein>
    <submittedName>
        <fullName evidence="2">Uncharacterized protein</fullName>
    </submittedName>
</protein>
<dbReference type="GO" id="GO:0005975">
    <property type="term" value="P:carbohydrate metabolic process"/>
    <property type="evidence" value="ECO:0007669"/>
    <property type="project" value="InterPro"/>
</dbReference>
<dbReference type="PANTHER" id="PTHR41814:SF1">
    <property type="entry name" value="CELLULASE"/>
    <property type="match status" value="1"/>
</dbReference>
<proteinExistence type="predicted"/>
<dbReference type="InterPro" id="IPR012341">
    <property type="entry name" value="6hp_glycosidase-like_sf"/>
</dbReference>
<accession>A0AAV0AMQ1</accession>
<dbReference type="InterPro" id="IPR010905">
    <property type="entry name" value="Glyco_hydro_88"/>
</dbReference>
<dbReference type="Pfam" id="PF07470">
    <property type="entry name" value="Glyco_hydro_88"/>
    <property type="match status" value="1"/>
</dbReference>
<keyword evidence="3" id="KW-1185">Reference proteome</keyword>
<dbReference type="InterPro" id="IPR008928">
    <property type="entry name" value="6-hairpin_glycosidase_sf"/>
</dbReference>
<reference evidence="2" key="1">
    <citation type="submission" date="2022-06" db="EMBL/GenBank/DDBJ databases">
        <authorList>
            <consortium name="SYNGENTA / RWTH Aachen University"/>
        </authorList>
    </citation>
    <scope>NUCLEOTIDE SEQUENCE</scope>
</reference>
<sequence>MLHDFCSSVPCRNLFVFSIIYLYLFPPIATINSHQLSAHYLSSRSPESTSEIHCKSNTQELANLLHNYEEVSTLVYEVLNRVANHSWEWGTQSEVIMERNYPCLSVFSQSSSLPFESDDWDGAQTKLLTELIDPIIATRPVGEKPIVDGDGSSADPASLGVAVLVSAVTTPKKEKAADYLELAKDQYKFLIKEVPRSKSGAISHREAEVQFWSDFVYMVPPFLAFHGAQDSNFEELELAYTQIKLYRDALSAPLKNVKLWRHVLPDVGENATIKDHRFWSTGNGWAAAGIMRVYATLLNLEDETFQSKTESMLNDLADWTEEIVTGAFSFQDAETGLLPNVFGANSTFLDCSGTSAIASAAFRLLSYEPERHSSLPMKDITKSVKAIFTKYTNPITGSVAPVVNPLDWSSEVPFNGSKPEVGFVSPEGQAFGILLQEAIRAYLKKVDKENEEKYTSKFVLIEDCF</sequence>
<dbReference type="Gene3D" id="1.50.10.10">
    <property type="match status" value="1"/>
</dbReference>
<dbReference type="GO" id="GO:0016787">
    <property type="term" value="F:hydrolase activity"/>
    <property type="evidence" value="ECO:0007669"/>
    <property type="project" value="UniProtKB-KW"/>
</dbReference>
<evidence type="ECO:0000313" key="2">
    <source>
        <dbReference type="EMBL" id="CAH7668848.1"/>
    </source>
</evidence>
<evidence type="ECO:0000256" key="1">
    <source>
        <dbReference type="ARBA" id="ARBA00022801"/>
    </source>
</evidence>
<organism evidence="2 3">
    <name type="scientific">Phakopsora pachyrhizi</name>
    <name type="common">Asian soybean rust disease fungus</name>
    <dbReference type="NCBI Taxonomy" id="170000"/>
    <lineage>
        <taxon>Eukaryota</taxon>
        <taxon>Fungi</taxon>
        <taxon>Dikarya</taxon>
        <taxon>Basidiomycota</taxon>
        <taxon>Pucciniomycotina</taxon>
        <taxon>Pucciniomycetes</taxon>
        <taxon>Pucciniales</taxon>
        <taxon>Phakopsoraceae</taxon>
        <taxon>Phakopsora</taxon>
    </lineage>
</organism>
<name>A0AAV0AMQ1_PHAPC</name>
<evidence type="ECO:0000313" key="3">
    <source>
        <dbReference type="Proteomes" id="UP001153365"/>
    </source>
</evidence>